<reference evidence="8" key="1">
    <citation type="journal article" date="2020" name="Stud. Mycol.">
        <title>101 Dothideomycetes genomes: a test case for predicting lifestyles and emergence of pathogens.</title>
        <authorList>
            <person name="Haridas S."/>
            <person name="Albert R."/>
            <person name="Binder M."/>
            <person name="Bloem J."/>
            <person name="Labutti K."/>
            <person name="Salamov A."/>
            <person name="Andreopoulos B."/>
            <person name="Baker S."/>
            <person name="Barry K."/>
            <person name="Bills G."/>
            <person name="Bluhm B."/>
            <person name="Cannon C."/>
            <person name="Castanera R."/>
            <person name="Culley D."/>
            <person name="Daum C."/>
            <person name="Ezra D."/>
            <person name="Gonzalez J."/>
            <person name="Henrissat B."/>
            <person name="Kuo A."/>
            <person name="Liang C."/>
            <person name="Lipzen A."/>
            <person name="Lutzoni F."/>
            <person name="Magnuson J."/>
            <person name="Mondo S."/>
            <person name="Nolan M."/>
            <person name="Ohm R."/>
            <person name="Pangilinan J."/>
            <person name="Park H.-J."/>
            <person name="Ramirez L."/>
            <person name="Alfaro M."/>
            <person name="Sun H."/>
            <person name="Tritt A."/>
            <person name="Yoshinaga Y."/>
            <person name="Zwiers L.-H."/>
            <person name="Turgeon B."/>
            <person name="Goodwin S."/>
            <person name="Spatafora J."/>
            <person name="Crous P."/>
            <person name="Grigoriev I."/>
        </authorList>
    </citation>
    <scope>NUCLEOTIDE SEQUENCE</scope>
    <source>
        <strain evidence="8">CBS 121739</strain>
    </source>
</reference>
<name>A0A6A6VVP8_9PEZI</name>
<dbReference type="OrthoDB" id="26203at2759"/>
<feature type="transmembrane region" description="Helical" evidence="6">
    <location>
        <begin position="176"/>
        <end position="200"/>
    </location>
</feature>
<evidence type="ECO:0000256" key="4">
    <source>
        <dbReference type="ARBA" id="ARBA00023136"/>
    </source>
</evidence>
<evidence type="ECO:0000313" key="9">
    <source>
        <dbReference type="Proteomes" id="UP000799437"/>
    </source>
</evidence>
<dbReference type="GO" id="GO:0004930">
    <property type="term" value="F:G protein-coupled receptor activity"/>
    <property type="evidence" value="ECO:0007669"/>
    <property type="project" value="InterPro"/>
</dbReference>
<feature type="domain" description="G-protein coupled receptors family 2 profile 2" evidence="7">
    <location>
        <begin position="58"/>
        <end position="342"/>
    </location>
</feature>
<dbReference type="InterPro" id="IPR053247">
    <property type="entry name" value="GPCR_GPR1/git3-like"/>
</dbReference>
<sequence length="630" mass="69214">MANNTALQGLCPAPFMQSINFNSGGYVDGRFCASLDDAGTIQCCLPCPATDYLYPETFSIAHKVAEALSVAGVVFCVFLLASFIVLPAEKTRRHYLSYGLVIGVLLLSLGFVIPLGHRPEQCFDEITPNDMYSSLTCAFSGAFVVSGGVAITVWIFIRALSMHLQICWDVMPGRKFFYAAQALGWGLIAVIFTVTITITGVSFRFGEVCHVNSIHSMADFWGPLLGIAGLSMLTQTATFIYCINVYLRNMWSDDDDDKAGTQSSASGLPSYTTSVRTRSARAVYRRVSKVVLLQWRGILIVVFVLVDVIFFATVFVFIDTAERTLLSDLEALIPWVSCLTQNPDNRERCFALGQSLFIDLPTVIALLLLLSLVGLQCFLLLARASMFSAWLAFFRRHTTSAAKREFVSLDAARHRSTSASMYKSTASHNNPHAFELLKVAHHPGPNAAVMSSNKVATREWFSGVDGDAKYSSNDDIYIHDDDDVSTAHTRSPMDADEDAVDVAVAVAVPAHTYHSPLSSSPSSPPLSPSLPQSPSSPSLRPSLQQQQPSLSSSSSSPPLRQAQPQLHNFSKPRPSITTTYHQQQQQHQNQQQQQQYQQHQQQHNRVNSTNWDPRSTLARGGLGLHPPTSP</sequence>
<evidence type="ECO:0000259" key="7">
    <source>
        <dbReference type="PROSITE" id="PS50261"/>
    </source>
</evidence>
<accession>A0A6A6VVP8</accession>
<dbReference type="GeneID" id="54486845"/>
<dbReference type="Gene3D" id="1.20.1070.10">
    <property type="entry name" value="Rhodopsin 7-helix transmembrane proteins"/>
    <property type="match status" value="1"/>
</dbReference>
<feature type="transmembrane region" description="Helical" evidence="6">
    <location>
        <begin position="295"/>
        <end position="318"/>
    </location>
</feature>
<dbReference type="PANTHER" id="PTHR42058">
    <property type="entry name" value="G_PROTEIN_RECEP_F2_4 DOMAIN-CONTAINING PROTEIN"/>
    <property type="match status" value="1"/>
</dbReference>
<evidence type="ECO:0000256" key="1">
    <source>
        <dbReference type="ARBA" id="ARBA00004141"/>
    </source>
</evidence>
<dbReference type="PROSITE" id="PS50261">
    <property type="entry name" value="G_PROTEIN_RECEP_F2_4"/>
    <property type="match status" value="1"/>
</dbReference>
<dbReference type="AlphaFoldDB" id="A0A6A6VVP8"/>
<dbReference type="RefSeq" id="XP_033596696.1">
    <property type="nucleotide sequence ID" value="XM_033745791.1"/>
</dbReference>
<evidence type="ECO:0000256" key="5">
    <source>
        <dbReference type="SAM" id="MobiDB-lite"/>
    </source>
</evidence>
<feature type="transmembrane region" description="Helical" evidence="6">
    <location>
        <begin position="133"/>
        <end position="156"/>
    </location>
</feature>
<feature type="compositionally biased region" description="Low complexity" evidence="5">
    <location>
        <begin position="529"/>
        <end position="566"/>
    </location>
</feature>
<feature type="compositionally biased region" description="Low complexity" evidence="5">
    <location>
        <begin position="580"/>
        <end position="604"/>
    </location>
</feature>
<keyword evidence="9" id="KW-1185">Reference proteome</keyword>
<feature type="transmembrane region" description="Helical" evidence="6">
    <location>
        <begin position="363"/>
        <end position="394"/>
    </location>
</feature>
<feature type="region of interest" description="Disordered" evidence="5">
    <location>
        <begin position="513"/>
        <end position="630"/>
    </location>
</feature>
<organism evidence="8 9">
    <name type="scientific">Pseudovirgaria hyperparasitica</name>
    <dbReference type="NCBI Taxonomy" id="470096"/>
    <lineage>
        <taxon>Eukaryota</taxon>
        <taxon>Fungi</taxon>
        <taxon>Dikarya</taxon>
        <taxon>Ascomycota</taxon>
        <taxon>Pezizomycotina</taxon>
        <taxon>Dothideomycetes</taxon>
        <taxon>Dothideomycetes incertae sedis</taxon>
        <taxon>Acrospermales</taxon>
        <taxon>Acrospermaceae</taxon>
        <taxon>Pseudovirgaria</taxon>
    </lineage>
</organism>
<gene>
    <name evidence="8" type="ORF">EJ05DRAFT_489477</name>
</gene>
<feature type="transmembrane region" description="Helical" evidence="6">
    <location>
        <begin position="95"/>
        <end position="113"/>
    </location>
</feature>
<evidence type="ECO:0000256" key="6">
    <source>
        <dbReference type="SAM" id="Phobius"/>
    </source>
</evidence>
<evidence type="ECO:0000256" key="2">
    <source>
        <dbReference type="ARBA" id="ARBA00022692"/>
    </source>
</evidence>
<protein>
    <recommendedName>
        <fullName evidence="7">G-protein coupled receptors family 2 profile 2 domain-containing protein</fullName>
    </recommendedName>
</protein>
<feature type="transmembrane region" description="Helical" evidence="6">
    <location>
        <begin position="220"/>
        <end position="243"/>
    </location>
</feature>
<dbReference type="PANTHER" id="PTHR42058:SF1">
    <property type="entry name" value="G-PROTEIN COUPLED RECEPTORS FAMILY 2 PROFILE 2 DOMAIN-CONTAINING PROTEIN"/>
    <property type="match status" value="1"/>
</dbReference>
<keyword evidence="4 6" id="KW-0472">Membrane</keyword>
<feature type="transmembrane region" description="Helical" evidence="6">
    <location>
        <begin position="67"/>
        <end position="88"/>
    </location>
</feature>
<dbReference type="InterPro" id="IPR000832">
    <property type="entry name" value="GPCR_2_secretin-like"/>
</dbReference>
<comment type="subcellular location">
    <subcellularLocation>
        <location evidence="1">Membrane</location>
        <topology evidence="1">Multi-pass membrane protein</topology>
    </subcellularLocation>
</comment>
<dbReference type="GO" id="GO:0016020">
    <property type="term" value="C:membrane"/>
    <property type="evidence" value="ECO:0007669"/>
    <property type="project" value="UniProtKB-SubCell"/>
</dbReference>
<evidence type="ECO:0000256" key="3">
    <source>
        <dbReference type="ARBA" id="ARBA00022989"/>
    </source>
</evidence>
<dbReference type="GO" id="GO:0007166">
    <property type="term" value="P:cell surface receptor signaling pathway"/>
    <property type="evidence" value="ECO:0007669"/>
    <property type="project" value="InterPro"/>
</dbReference>
<dbReference type="EMBL" id="ML996581">
    <property type="protein sequence ID" value="KAF2754245.1"/>
    <property type="molecule type" value="Genomic_DNA"/>
</dbReference>
<keyword evidence="2 6" id="KW-0812">Transmembrane</keyword>
<dbReference type="InterPro" id="IPR017981">
    <property type="entry name" value="GPCR_2-like_7TM"/>
</dbReference>
<dbReference type="Pfam" id="PF00002">
    <property type="entry name" value="7tm_2"/>
    <property type="match status" value="1"/>
</dbReference>
<proteinExistence type="predicted"/>
<keyword evidence="3 6" id="KW-1133">Transmembrane helix</keyword>
<evidence type="ECO:0000313" key="8">
    <source>
        <dbReference type="EMBL" id="KAF2754245.1"/>
    </source>
</evidence>
<dbReference type="Proteomes" id="UP000799437">
    <property type="component" value="Unassembled WGS sequence"/>
</dbReference>